<dbReference type="PANTHER" id="PTHR33376:SF7">
    <property type="entry name" value="C4-DICARBOXYLATE-BINDING PROTEIN DCTB"/>
    <property type="match status" value="1"/>
</dbReference>
<dbReference type="PROSITE" id="PS51257">
    <property type="entry name" value="PROKAR_LIPOPROTEIN"/>
    <property type="match status" value="1"/>
</dbReference>
<dbReference type="GO" id="GO:0055085">
    <property type="term" value="P:transmembrane transport"/>
    <property type="evidence" value="ECO:0007669"/>
    <property type="project" value="InterPro"/>
</dbReference>
<gene>
    <name evidence="5" type="ORF">Acor_14590</name>
</gene>
<dbReference type="EMBL" id="BLAD01000040">
    <property type="protein sequence ID" value="GER99395.1"/>
    <property type="molecule type" value="Genomic_DNA"/>
</dbReference>
<dbReference type="Proteomes" id="UP000334990">
    <property type="component" value="Unassembled WGS sequence"/>
</dbReference>
<dbReference type="Gene3D" id="3.40.190.170">
    <property type="entry name" value="Bacterial extracellular solute-binding protein, family 7"/>
    <property type="match status" value="1"/>
</dbReference>
<accession>A0A5M3VRS9</accession>
<dbReference type="InterPro" id="IPR038404">
    <property type="entry name" value="TRAP_DctP_sf"/>
</dbReference>
<organism evidence="5 6">
    <name type="scientific">Acrocarpospora corrugata</name>
    <dbReference type="NCBI Taxonomy" id="35763"/>
    <lineage>
        <taxon>Bacteria</taxon>
        <taxon>Bacillati</taxon>
        <taxon>Actinomycetota</taxon>
        <taxon>Actinomycetes</taxon>
        <taxon>Streptosporangiales</taxon>
        <taxon>Streptosporangiaceae</taxon>
        <taxon>Acrocarpospora</taxon>
    </lineage>
</organism>
<evidence type="ECO:0000256" key="1">
    <source>
        <dbReference type="ARBA" id="ARBA00009023"/>
    </source>
</evidence>
<protein>
    <recommendedName>
        <fullName evidence="7">Solute-binding protein</fullName>
    </recommendedName>
</protein>
<comment type="similarity">
    <text evidence="1">Belongs to the bacterial solute-binding protein 7 family.</text>
</comment>
<dbReference type="AlphaFoldDB" id="A0A5M3VRS9"/>
<evidence type="ECO:0000256" key="4">
    <source>
        <dbReference type="SAM" id="SignalP"/>
    </source>
</evidence>
<dbReference type="RefSeq" id="WP_170316833.1">
    <property type="nucleotide sequence ID" value="NZ_BAAABN010000042.1"/>
</dbReference>
<keyword evidence="6" id="KW-1185">Reference proteome</keyword>
<evidence type="ECO:0000313" key="6">
    <source>
        <dbReference type="Proteomes" id="UP000334990"/>
    </source>
</evidence>
<keyword evidence="3 4" id="KW-0732">Signal</keyword>
<dbReference type="PANTHER" id="PTHR33376">
    <property type="match status" value="1"/>
</dbReference>
<evidence type="ECO:0000256" key="2">
    <source>
        <dbReference type="ARBA" id="ARBA00022448"/>
    </source>
</evidence>
<comment type="caution">
    <text evidence="5">The sequence shown here is derived from an EMBL/GenBank/DDBJ whole genome shotgun (WGS) entry which is preliminary data.</text>
</comment>
<reference evidence="5 6" key="1">
    <citation type="submission" date="2019-10" db="EMBL/GenBank/DDBJ databases">
        <title>Whole genome shotgun sequence of Acrocarpospora corrugata NBRC 13972.</title>
        <authorList>
            <person name="Ichikawa N."/>
            <person name="Kimura A."/>
            <person name="Kitahashi Y."/>
            <person name="Komaki H."/>
            <person name="Oguchi A."/>
        </authorList>
    </citation>
    <scope>NUCLEOTIDE SEQUENCE [LARGE SCALE GENOMIC DNA]</scope>
    <source>
        <strain evidence="5 6">NBRC 13972</strain>
    </source>
</reference>
<evidence type="ECO:0008006" key="7">
    <source>
        <dbReference type="Google" id="ProtNLM"/>
    </source>
</evidence>
<name>A0A5M3VRS9_9ACTN</name>
<dbReference type="InterPro" id="IPR018389">
    <property type="entry name" value="DctP_fam"/>
</dbReference>
<evidence type="ECO:0000313" key="5">
    <source>
        <dbReference type="EMBL" id="GER99395.1"/>
    </source>
</evidence>
<keyword evidence="2" id="KW-0813">Transport</keyword>
<evidence type="ECO:0000256" key="3">
    <source>
        <dbReference type="ARBA" id="ARBA00022729"/>
    </source>
</evidence>
<feature type="signal peptide" evidence="4">
    <location>
        <begin position="1"/>
        <end position="20"/>
    </location>
</feature>
<proteinExistence type="inferred from homology"/>
<feature type="chain" id="PRO_5024271413" description="Solute-binding protein" evidence="4">
    <location>
        <begin position="21"/>
        <end position="490"/>
    </location>
</feature>
<dbReference type="Pfam" id="PF03480">
    <property type="entry name" value="DctP"/>
    <property type="match status" value="1"/>
</dbReference>
<sequence length="490" mass="51597">MRLGNVLILAATAALVAACANTTQGGKSGPGSAVTTLTMGTDDSPGMPGAEAIEEFARLVWAKSGGSLRIEPKWQAAGTKADWDQEVARLVTGGGLDLGMIPARAWDTEGVTSLRALHAPFLVTSDYLVDRILADDALTTEMLAGLTKTGVTGLALLPEGLRHPFGVDGPLTAPADFAGKKIRSPRSGTAYALLRALGAEPDDLPGDALGLALADKSLAGQESSFTWAPTSLPTGVGAANVTFFPKVNTLVIRSSVLTGLSGPQRTALTEAATQTAAWARAHRPSELEAGRSFCKYGGAVVLADKSDIVALEAAAQPVYPMLEQDAQTRTMIARIRELKTQAPAPETAIPCDGRKTGKTLAKTATGEKFPEGVYRADIPMQRFLDNNVNPVWARDNSGISTLTFKEGTWHHHVGGTPDDADCHGPYTVTGTQVVLSFREVLCGTAGGDLFTAKWRRTDGELDFLDVEAGQPGEDALMYVLFGSEPWKKIG</sequence>